<dbReference type="AlphaFoldDB" id="A0A1B9J1T0"/>
<dbReference type="Proteomes" id="UP000092583">
    <property type="component" value="Unassembled WGS sequence"/>
</dbReference>
<dbReference type="HAMAP" id="MF_00055">
    <property type="entry name" value="MEMO1"/>
    <property type="match status" value="1"/>
</dbReference>
<name>A0A1B9J1T0_9TREE</name>
<proteinExistence type="inferred from homology"/>
<reference evidence="2 3" key="1">
    <citation type="submission" date="2013-07" db="EMBL/GenBank/DDBJ databases">
        <title>The Genome Sequence of Kwoniella mangroviensis CBS10435.</title>
        <authorList>
            <consortium name="The Broad Institute Genome Sequencing Platform"/>
            <person name="Cuomo C."/>
            <person name="Litvintseva A."/>
            <person name="Chen Y."/>
            <person name="Heitman J."/>
            <person name="Sun S."/>
            <person name="Springer D."/>
            <person name="Dromer F."/>
            <person name="Young S.K."/>
            <person name="Zeng Q."/>
            <person name="Gargeya S."/>
            <person name="Fitzgerald M."/>
            <person name="Abouelleil A."/>
            <person name="Alvarado L."/>
            <person name="Berlin A.M."/>
            <person name="Chapman S.B."/>
            <person name="Dewar J."/>
            <person name="Goldberg J."/>
            <person name="Griggs A."/>
            <person name="Gujja S."/>
            <person name="Hansen M."/>
            <person name="Howarth C."/>
            <person name="Imamovic A."/>
            <person name="Larimer J."/>
            <person name="McCowan C."/>
            <person name="Murphy C."/>
            <person name="Pearson M."/>
            <person name="Priest M."/>
            <person name="Roberts A."/>
            <person name="Saif S."/>
            <person name="Shea T."/>
            <person name="Sykes S."/>
            <person name="Wortman J."/>
            <person name="Nusbaum C."/>
            <person name="Birren B."/>
        </authorList>
    </citation>
    <scope>NUCLEOTIDE SEQUENCE [LARGE SCALE GENOMIC DNA]</scope>
    <source>
        <strain evidence="2 3">CBS 10435</strain>
    </source>
</reference>
<keyword evidence="3" id="KW-1185">Reference proteome</keyword>
<organism evidence="2 3">
    <name type="scientific">Kwoniella mangroviensis CBS 10435</name>
    <dbReference type="NCBI Taxonomy" id="1331196"/>
    <lineage>
        <taxon>Eukaryota</taxon>
        <taxon>Fungi</taxon>
        <taxon>Dikarya</taxon>
        <taxon>Basidiomycota</taxon>
        <taxon>Agaricomycotina</taxon>
        <taxon>Tremellomycetes</taxon>
        <taxon>Tremellales</taxon>
        <taxon>Cryptococcaceae</taxon>
        <taxon>Kwoniella</taxon>
    </lineage>
</organism>
<dbReference type="NCBIfam" id="TIGR04336">
    <property type="entry name" value="AmmeMemoSam_B"/>
    <property type="match status" value="1"/>
</dbReference>
<comment type="similarity">
    <text evidence="1">Belongs to the MEMO1 family.</text>
</comment>
<reference evidence="3" key="2">
    <citation type="submission" date="2013-12" db="EMBL/GenBank/DDBJ databases">
        <title>Evolution of pathogenesis and genome organization in the Tremellales.</title>
        <authorList>
            <person name="Cuomo C."/>
            <person name="Litvintseva A."/>
            <person name="Heitman J."/>
            <person name="Chen Y."/>
            <person name="Sun S."/>
            <person name="Springer D."/>
            <person name="Dromer F."/>
            <person name="Young S."/>
            <person name="Zeng Q."/>
            <person name="Chapman S."/>
            <person name="Gujja S."/>
            <person name="Saif S."/>
            <person name="Birren B."/>
        </authorList>
    </citation>
    <scope>NUCLEOTIDE SEQUENCE [LARGE SCALE GENOMIC DNA]</scope>
    <source>
        <strain evidence="3">CBS 10435</strain>
    </source>
</reference>
<evidence type="ECO:0000256" key="1">
    <source>
        <dbReference type="ARBA" id="ARBA00006315"/>
    </source>
</evidence>
<dbReference type="Pfam" id="PF01875">
    <property type="entry name" value="Memo"/>
    <property type="match status" value="1"/>
</dbReference>
<dbReference type="STRING" id="1331196.A0A1B9J1T0"/>
<dbReference type="PANTHER" id="PTHR11060">
    <property type="entry name" value="PROTEIN MEMO1"/>
    <property type="match status" value="1"/>
</dbReference>
<gene>
    <name evidence="2" type="ORF">L486_01404</name>
</gene>
<dbReference type="CDD" id="cd07361">
    <property type="entry name" value="MEMO_like"/>
    <property type="match status" value="1"/>
</dbReference>
<evidence type="ECO:0000313" key="3">
    <source>
        <dbReference type="Proteomes" id="UP000092583"/>
    </source>
</evidence>
<accession>A0A1B9J1T0</accession>
<dbReference type="EMBL" id="KI669459">
    <property type="protein sequence ID" value="OCF61743.1"/>
    <property type="molecule type" value="Genomic_DNA"/>
</dbReference>
<evidence type="ECO:0008006" key="4">
    <source>
        <dbReference type="Google" id="ProtNLM"/>
    </source>
</evidence>
<evidence type="ECO:0000313" key="2">
    <source>
        <dbReference type="EMBL" id="OCF61743.1"/>
    </source>
</evidence>
<dbReference type="OrthoDB" id="417112at2759"/>
<dbReference type="Gene3D" id="3.40.830.10">
    <property type="entry name" value="LigB-like"/>
    <property type="match status" value="1"/>
</dbReference>
<dbReference type="InterPro" id="IPR002737">
    <property type="entry name" value="MEMO1_fam"/>
</dbReference>
<dbReference type="PANTHER" id="PTHR11060:SF0">
    <property type="entry name" value="PROTEIN MEMO1"/>
    <property type="match status" value="1"/>
</dbReference>
<sequence>MPASAREATHAGSWYSASELQLREQLSSNLSRVHPIPELEYDPPVLDSKAIIAPHAGYSYSGPTAAWAYASIPVNKIKRVFLLGPSHHAYIPGVALSNFKVYETPVGDINLDLKTIEELKSTGIFSTMKSSVDEDEHSLEMHLPYIRHVFKNKKDLSLVPILVGHPKSETLDELSKVLAKYWKDEDTFFIISSDFCHWGSRFSCTPYYPHAPPPPNPVPPVPHETLPASFGPPDLIKKFTSSHNNPRVPIWKSIQYMDHEGMDLLRHPAEEGAAEKWEAYLDRTKNTICGRNPITVLLHLIQHIYLTKPDSAKPVFTFVRYEQSSKCFDGKDSSVSYVSGVLRVPH</sequence>
<protein>
    <recommendedName>
        <fullName evidence="4">Protein MEMO1</fullName>
    </recommendedName>
</protein>